<dbReference type="Pfam" id="PF07568">
    <property type="entry name" value="HisKA_2"/>
    <property type="match status" value="1"/>
</dbReference>
<sequence length="585" mass="63181">MWSRVTSLQARLALFLSLSILPLGFIAVVQTSAVVRDARALEQHDILARTAQAASAESALLRRADGAASALGASAAVVGSDSAQCDAIMARFVERAQAYVYASFTDAEGELACSSEGNEGVNWTEAEWQDFAERPRPVITVELGEDNGEQSVIVATVPAFDPISMDLLGAASVALPHSLTDTLLAAQVEDVQLALIDETGQVLSAGTGITDIGVFETLSITPEALGMNPRGITFNVLDDEGVQRLAALVPLIENRVYVLGLWDGEVQNYSVSILGAFTPLFPILMWATAFIVGYLALNRLVLRHLRVIRRRMAAFTFDNPGAGVANLEDPPAEFLQIADTYNGMIDRMVADRDEMEGNLEEKELLLREVHHRVKNNLQLIASILNMQMRNVSDDSAKRVLRRVQDRVMSLSTIHKALYTDQSMVHVRADKLLGEVVQAAFNVGVPQGADVTTEMILDPLDLDPDQAVPLALLANETVTNALKYIGRPENGMPHLTVRLIAGADRLVTLRVENTLGMPLTDHVGGDGTGLGARLVEAFVAQLGGESDVTTEKDMYRFETSFTAFPLEEDETAGEEADETAGVAQTG</sequence>
<evidence type="ECO:0000256" key="2">
    <source>
        <dbReference type="ARBA" id="ARBA00012438"/>
    </source>
</evidence>
<feature type="domain" description="Signal transduction histidine kinase subgroup 2 dimerisation and phosphoacceptor" evidence="11">
    <location>
        <begin position="368"/>
        <end position="440"/>
    </location>
</feature>
<evidence type="ECO:0000256" key="3">
    <source>
        <dbReference type="ARBA" id="ARBA00022553"/>
    </source>
</evidence>
<dbReference type="KEGG" id="gce:KYE46_14395"/>
<keyword evidence="5" id="KW-0547">Nucleotide-binding</keyword>
<evidence type="ECO:0000313" key="12">
    <source>
        <dbReference type="EMBL" id="QXT39103.1"/>
    </source>
</evidence>
<evidence type="ECO:0000313" key="13">
    <source>
        <dbReference type="Proteomes" id="UP000825009"/>
    </source>
</evidence>
<feature type="compositionally biased region" description="Acidic residues" evidence="9">
    <location>
        <begin position="566"/>
        <end position="577"/>
    </location>
</feature>
<keyword evidence="8" id="KW-0175">Coiled coil</keyword>
<evidence type="ECO:0000256" key="1">
    <source>
        <dbReference type="ARBA" id="ARBA00000085"/>
    </source>
</evidence>
<evidence type="ECO:0000256" key="10">
    <source>
        <dbReference type="SAM" id="Phobius"/>
    </source>
</evidence>
<protein>
    <recommendedName>
        <fullName evidence="2">histidine kinase</fullName>
        <ecNumber evidence="2">2.7.13.3</ecNumber>
    </recommendedName>
</protein>
<evidence type="ECO:0000256" key="4">
    <source>
        <dbReference type="ARBA" id="ARBA00022679"/>
    </source>
</evidence>
<evidence type="ECO:0000256" key="8">
    <source>
        <dbReference type="SAM" id="Coils"/>
    </source>
</evidence>
<gene>
    <name evidence="12" type="ORF">KYE46_14395</name>
</gene>
<keyword evidence="10" id="KW-1133">Transmembrane helix</keyword>
<comment type="catalytic activity">
    <reaction evidence="1">
        <text>ATP + protein L-histidine = ADP + protein N-phospho-L-histidine.</text>
        <dbReference type="EC" id="2.7.13.3"/>
    </reaction>
</comment>
<dbReference type="EC" id="2.7.13.3" evidence="2"/>
<feature type="transmembrane region" description="Helical" evidence="10">
    <location>
        <begin position="280"/>
        <end position="302"/>
    </location>
</feature>
<dbReference type="PANTHER" id="PTHR41523">
    <property type="entry name" value="TWO-COMPONENT SYSTEM SENSOR PROTEIN"/>
    <property type="match status" value="1"/>
</dbReference>
<keyword evidence="3" id="KW-0597">Phosphoprotein</keyword>
<feature type="region of interest" description="Disordered" evidence="9">
    <location>
        <begin position="566"/>
        <end position="585"/>
    </location>
</feature>
<dbReference type="InterPro" id="IPR011495">
    <property type="entry name" value="Sig_transdc_His_kin_sub2_dim/P"/>
</dbReference>
<dbReference type="RefSeq" id="WP_219001445.1">
    <property type="nucleotide sequence ID" value="NZ_CP079194.1"/>
</dbReference>
<evidence type="ECO:0000256" key="9">
    <source>
        <dbReference type="SAM" id="MobiDB-lite"/>
    </source>
</evidence>
<keyword evidence="10" id="KW-0472">Membrane</keyword>
<evidence type="ECO:0000256" key="5">
    <source>
        <dbReference type="ARBA" id="ARBA00022741"/>
    </source>
</evidence>
<keyword evidence="13" id="KW-1185">Reference proteome</keyword>
<dbReference type="GO" id="GO:0004673">
    <property type="term" value="F:protein histidine kinase activity"/>
    <property type="evidence" value="ECO:0007669"/>
    <property type="project" value="UniProtKB-EC"/>
</dbReference>
<keyword evidence="10" id="KW-0812">Transmembrane</keyword>
<accession>A0A8F6TVA1</accession>
<keyword evidence="4" id="KW-0808">Transferase</keyword>
<keyword evidence="6 12" id="KW-0418">Kinase</keyword>
<dbReference type="Proteomes" id="UP000825009">
    <property type="component" value="Chromosome"/>
</dbReference>
<dbReference type="EMBL" id="CP079194">
    <property type="protein sequence ID" value="QXT39103.1"/>
    <property type="molecule type" value="Genomic_DNA"/>
</dbReference>
<feature type="coiled-coil region" evidence="8">
    <location>
        <begin position="345"/>
        <end position="372"/>
    </location>
</feature>
<dbReference type="PANTHER" id="PTHR41523:SF8">
    <property type="entry name" value="ETHYLENE RESPONSE SENSOR PROTEIN"/>
    <property type="match status" value="1"/>
</dbReference>
<evidence type="ECO:0000259" key="11">
    <source>
        <dbReference type="Pfam" id="PF07568"/>
    </source>
</evidence>
<dbReference type="GO" id="GO:0005524">
    <property type="term" value="F:ATP binding"/>
    <property type="evidence" value="ECO:0007669"/>
    <property type="project" value="UniProtKB-KW"/>
</dbReference>
<reference evidence="12 13" key="1">
    <citation type="submission" date="2021-07" db="EMBL/GenBank/DDBJ databases">
        <title>A novel Jannaschia species isolated from marine dinoflagellate Ceratoperidinium margalefii.</title>
        <authorList>
            <person name="Jiang Y."/>
            <person name="Li Z."/>
        </authorList>
    </citation>
    <scope>NUCLEOTIDE SEQUENCE [LARGE SCALE GENOMIC DNA]</scope>
    <source>
        <strain evidence="12 13">J12C1-MA-4</strain>
    </source>
</reference>
<proteinExistence type="predicted"/>
<evidence type="ECO:0000256" key="6">
    <source>
        <dbReference type="ARBA" id="ARBA00022777"/>
    </source>
</evidence>
<name>A0A8F6TVA1_9RHOB</name>
<evidence type="ECO:0000256" key="7">
    <source>
        <dbReference type="ARBA" id="ARBA00022840"/>
    </source>
</evidence>
<organism evidence="12 13">
    <name type="scientific">Gymnodinialimonas ceratoperidinii</name>
    <dbReference type="NCBI Taxonomy" id="2856823"/>
    <lineage>
        <taxon>Bacteria</taxon>
        <taxon>Pseudomonadati</taxon>
        <taxon>Pseudomonadota</taxon>
        <taxon>Alphaproteobacteria</taxon>
        <taxon>Rhodobacterales</taxon>
        <taxon>Paracoccaceae</taxon>
        <taxon>Gymnodinialimonas</taxon>
    </lineage>
</organism>
<dbReference type="AlphaFoldDB" id="A0A8F6TVA1"/>
<keyword evidence="7" id="KW-0067">ATP-binding</keyword>